<evidence type="ECO:0000259" key="3">
    <source>
        <dbReference type="Pfam" id="PF14200"/>
    </source>
</evidence>
<sequence>MLTTFRVVIILVEFPDKKFEAGTSERFKDLFFSTGKISTGSATEYYQEVSNGLVSLTGDIFGPFQLDNPITYYAQGQYGESDLPPNSCTMANDVVTAIGESIDLGPYDNDGDQYVDAFIVVHAGPGAEDTMNLNDIWSLKWNIPEPRAVGGAYVYSFLTVPEDAKIGVVVHELGHLLFGWPDLYDTDGTSYGIGEWCLMAYGCQNGGGNRPVHPSAWCKATQGWVDVVNETENHRITIGEVKTDNKVYSLWKNGDRSGSEYFLVENRGVTGFDGLLPGGGLLVWHIDDAVDTNTDDTHPKVALMQADGLNQLRSKKNEGDSGDPFPGSSQKLIFTSTSKPNSKAYSGDDTYVSITSIPSTASSSMTIDITVKPQSGSGSFDSKIWYRLVNAAGRYALDVVNDGSSHVQGLLRLALEADYTSQYWQIKTRGDGSIQIRNLFLGPNRALDVYGYDKTAPYIGDVAYVSSQYWSITPWGDGNFHLENAFSGMFLSLDSTDDGTGVALRSGPDAMRSTQRSIFSPKKVEVPDEYERRREQQGRWRNDPDVIRAGIIAVISSTLLSSGGVAAVVKYLKLQAAEGSESETELYAQGQYLANASNGPTTEEIVFMACILAIYRLA</sequence>
<evidence type="ECO:0000313" key="4">
    <source>
        <dbReference type="EMBL" id="KAJ3491597.1"/>
    </source>
</evidence>
<organism evidence="4 5">
    <name type="scientific">Meripilus lineatus</name>
    <dbReference type="NCBI Taxonomy" id="2056292"/>
    <lineage>
        <taxon>Eukaryota</taxon>
        <taxon>Fungi</taxon>
        <taxon>Dikarya</taxon>
        <taxon>Basidiomycota</taxon>
        <taxon>Agaricomycotina</taxon>
        <taxon>Agaricomycetes</taxon>
        <taxon>Polyporales</taxon>
        <taxon>Meripilaceae</taxon>
        <taxon>Meripilus</taxon>
    </lineage>
</organism>
<dbReference type="AlphaFoldDB" id="A0AAD5VBV5"/>
<dbReference type="NCBIfam" id="TIGR03296">
    <property type="entry name" value="M6dom_TIGR03296"/>
    <property type="match status" value="1"/>
</dbReference>
<dbReference type="GO" id="GO:0006508">
    <property type="term" value="P:proteolysis"/>
    <property type="evidence" value="ECO:0007669"/>
    <property type="project" value="InterPro"/>
</dbReference>
<name>A0AAD5VBV5_9APHY</name>
<dbReference type="CDD" id="cd00161">
    <property type="entry name" value="beta-trefoil_Ricin-like"/>
    <property type="match status" value="1"/>
</dbReference>
<comment type="caution">
    <text evidence="4">The sequence shown here is derived from an EMBL/GenBank/DDBJ whole genome shotgun (WGS) entry which is preliminary data.</text>
</comment>
<dbReference type="EMBL" id="JANAWD010000010">
    <property type="protein sequence ID" value="KAJ3491597.1"/>
    <property type="molecule type" value="Genomic_DNA"/>
</dbReference>
<evidence type="ECO:0000313" key="5">
    <source>
        <dbReference type="Proteomes" id="UP001212997"/>
    </source>
</evidence>
<dbReference type="PANTHER" id="PTHR41775">
    <property type="entry name" value="SECRETED PROTEIN-RELATED"/>
    <property type="match status" value="1"/>
</dbReference>
<reference evidence="4" key="1">
    <citation type="submission" date="2022-07" db="EMBL/GenBank/DDBJ databases">
        <title>Genome Sequence of Physisporinus lineatus.</title>
        <authorList>
            <person name="Buettner E."/>
        </authorList>
    </citation>
    <scope>NUCLEOTIDE SEQUENCE</scope>
    <source>
        <strain evidence="4">VT162</strain>
    </source>
</reference>
<evidence type="ECO:0008006" key="6">
    <source>
        <dbReference type="Google" id="ProtNLM"/>
    </source>
</evidence>
<dbReference type="SUPFAM" id="SSF50370">
    <property type="entry name" value="Ricin B-like lectins"/>
    <property type="match status" value="1"/>
</dbReference>
<dbReference type="SUPFAM" id="SSF55486">
    <property type="entry name" value="Metalloproteases ('zincins'), catalytic domain"/>
    <property type="match status" value="1"/>
</dbReference>
<dbReference type="InterPro" id="IPR008757">
    <property type="entry name" value="Peptidase_M6-like_domain"/>
</dbReference>
<protein>
    <recommendedName>
        <fullName evidence="6">M6 metalloprotease</fullName>
    </recommendedName>
</protein>
<evidence type="ECO:0000256" key="1">
    <source>
        <dbReference type="SAM" id="MobiDB-lite"/>
    </source>
</evidence>
<accession>A0AAD5VBV5</accession>
<dbReference type="PANTHER" id="PTHR41775:SF1">
    <property type="entry name" value="PEPTIDASE M6-LIKE DOMAIN-CONTAINING PROTEIN"/>
    <property type="match status" value="1"/>
</dbReference>
<evidence type="ECO:0000259" key="2">
    <source>
        <dbReference type="Pfam" id="PF05547"/>
    </source>
</evidence>
<dbReference type="Pfam" id="PF05547">
    <property type="entry name" value="Peptidase_M6"/>
    <property type="match status" value="1"/>
</dbReference>
<feature type="domain" description="Peptidase M6-like" evidence="2">
    <location>
        <begin position="22"/>
        <end position="218"/>
    </location>
</feature>
<dbReference type="Pfam" id="PF14200">
    <property type="entry name" value="RicinB_lectin_2"/>
    <property type="match status" value="1"/>
</dbReference>
<feature type="region of interest" description="Disordered" evidence="1">
    <location>
        <begin position="313"/>
        <end position="332"/>
    </location>
</feature>
<dbReference type="InterPro" id="IPR000772">
    <property type="entry name" value="Ricin_B_lectin"/>
</dbReference>
<dbReference type="Proteomes" id="UP001212997">
    <property type="component" value="Unassembled WGS sequence"/>
</dbReference>
<dbReference type="GO" id="GO:0008233">
    <property type="term" value="F:peptidase activity"/>
    <property type="evidence" value="ECO:0007669"/>
    <property type="project" value="InterPro"/>
</dbReference>
<dbReference type="Gene3D" id="2.80.10.50">
    <property type="match status" value="1"/>
</dbReference>
<dbReference type="InterPro" id="IPR035992">
    <property type="entry name" value="Ricin_B-like_lectins"/>
</dbReference>
<keyword evidence="5" id="KW-1185">Reference proteome</keyword>
<proteinExistence type="predicted"/>
<feature type="domain" description="Ricin B lectin" evidence="3">
    <location>
        <begin position="421"/>
        <end position="503"/>
    </location>
</feature>
<gene>
    <name evidence="4" type="ORF">NLI96_g617</name>
</gene>